<reference evidence="4" key="1">
    <citation type="journal article" date="2019" name="Int. J. Syst. Evol. Microbiol.">
        <title>The Global Catalogue of Microorganisms (GCM) 10K type strain sequencing project: providing services to taxonomists for standard genome sequencing and annotation.</title>
        <authorList>
            <consortium name="The Broad Institute Genomics Platform"/>
            <consortium name="The Broad Institute Genome Sequencing Center for Infectious Disease"/>
            <person name="Wu L."/>
            <person name="Ma J."/>
        </authorList>
    </citation>
    <scope>NUCLEOTIDE SEQUENCE [LARGE SCALE GENOMIC DNA]</scope>
    <source>
        <strain evidence="4">TISTR 2466</strain>
    </source>
</reference>
<dbReference type="Gene3D" id="3.90.70.10">
    <property type="entry name" value="Cysteine proteinases"/>
    <property type="match status" value="1"/>
</dbReference>
<comment type="caution">
    <text evidence="3">The sequence shown here is derived from an EMBL/GenBank/DDBJ whole genome shotgun (WGS) entry which is preliminary data.</text>
</comment>
<name>A0ABW5S3G7_9BACL</name>
<dbReference type="RefSeq" id="WP_253057875.1">
    <property type="nucleotide sequence ID" value="NZ_JAMXWM010000001.1"/>
</dbReference>
<dbReference type="InterPro" id="IPR016997">
    <property type="entry name" value="UCP032442"/>
</dbReference>
<evidence type="ECO:0000313" key="4">
    <source>
        <dbReference type="Proteomes" id="UP001597399"/>
    </source>
</evidence>
<dbReference type="PANTHER" id="PTHR37806">
    <property type="entry name" value="LMO0724 PROTEIN"/>
    <property type="match status" value="1"/>
</dbReference>
<dbReference type="PANTHER" id="PTHR37806:SF1">
    <property type="entry name" value="PEPTIDASE C39-LIKE DOMAIN-CONTAINING PROTEIN"/>
    <property type="match status" value="1"/>
</dbReference>
<proteinExistence type="predicted"/>
<dbReference type="InterPro" id="IPR039564">
    <property type="entry name" value="Peptidase_C39-like"/>
</dbReference>
<sequence length="212" mass="23748">MREVETTSAKEQSNSIKRLDVPLIKQRPELPTGCEGVALTMALHYYGINVDKQTIVDQMPIDTTPATRNEDGSIKTWGDPEDGFVGDPRGDGITINPNPLKQVLDQYRSGGIALYGKDFSVIQNYVASGIPVLVWFTISHEMPILRYWHTPTGKEVFAPRPLHCIVVTGVDEDYVSFNDCESTERSGKDVKVEKEKFIRIYDTMGRRALVVS</sequence>
<keyword evidence="4" id="KW-1185">Reference proteome</keyword>
<protein>
    <submittedName>
        <fullName evidence="3">C39 family peptidase</fullName>
    </submittedName>
</protein>
<dbReference type="Pfam" id="PF13529">
    <property type="entry name" value="Peptidase_C39_2"/>
    <property type="match status" value="1"/>
</dbReference>
<feature type="domain" description="Peptidase C39-like" evidence="2">
    <location>
        <begin position="19"/>
        <end position="179"/>
    </location>
</feature>
<organism evidence="3 4">
    <name type="scientific">Sporolactobacillus shoreicorticis</name>
    <dbReference type="NCBI Taxonomy" id="1923877"/>
    <lineage>
        <taxon>Bacteria</taxon>
        <taxon>Bacillati</taxon>
        <taxon>Bacillota</taxon>
        <taxon>Bacilli</taxon>
        <taxon>Bacillales</taxon>
        <taxon>Sporolactobacillaceae</taxon>
        <taxon>Sporolactobacillus</taxon>
    </lineage>
</organism>
<gene>
    <name evidence="3" type="ORF">ACFSUE_11930</name>
</gene>
<evidence type="ECO:0000256" key="1">
    <source>
        <dbReference type="SAM" id="MobiDB-lite"/>
    </source>
</evidence>
<evidence type="ECO:0000259" key="2">
    <source>
        <dbReference type="Pfam" id="PF13529"/>
    </source>
</evidence>
<dbReference type="EMBL" id="JBHUMQ010000026">
    <property type="protein sequence ID" value="MFD2694330.1"/>
    <property type="molecule type" value="Genomic_DNA"/>
</dbReference>
<dbReference type="PIRSF" id="PIRSF032442">
    <property type="entry name" value="UCP032442"/>
    <property type="match status" value="1"/>
</dbReference>
<feature type="region of interest" description="Disordered" evidence="1">
    <location>
        <begin position="64"/>
        <end position="83"/>
    </location>
</feature>
<accession>A0ABW5S3G7</accession>
<evidence type="ECO:0000313" key="3">
    <source>
        <dbReference type="EMBL" id="MFD2694330.1"/>
    </source>
</evidence>
<dbReference type="Proteomes" id="UP001597399">
    <property type="component" value="Unassembled WGS sequence"/>
</dbReference>